<organism evidence="1 2">
    <name type="scientific">Dreissena polymorpha</name>
    <name type="common">Zebra mussel</name>
    <name type="synonym">Mytilus polymorpha</name>
    <dbReference type="NCBI Taxonomy" id="45954"/>
    <lineage>
        <taxon>Eukaryota</taxon>
        <taxon>Metazoa</taxon>
        <taxon>Spiralia</taxon>
        <taxon>Lophotrochozoa</taxon>
        <taxon>Mollusca</taxon>
        <taxon>Bivalvia</taxon>
        <taxon>Autobranchia</taxon>
        <taxon>Heteroconchia</taxon>
        <taxon>Euheterodonta</taxon>
        <taxon>Imparidentia</taxon>
        <taxon>Neoheterodontei</taxon>
        <taxon>Myida</taxon>
        <taxon>Dreissenoidea</taxon>
        <taxon>Dreissenidae</taxon>
        <taxon>Dreissena</taxon>
    </lineage>
</organism>
<dbReference type="Proteomes" id="UP000828390">
    <property type="component" value="Unassembled WGS sequence"/>
</dbReference>
<gene>
    <name evidence="1" type="ORF">DPMN_142487</name>
</gene>
<accession>A0A9D4JIQ1</accession>
<protein>
    <submittedName>
        <fullName evidence="1">Uncharacterized protein</fullName>
    </submittedName>
</protein>
<name>A0A9D4JIQ1_DREPO</name>
<proteinExistence type="predicted"/>
<dbReference type="AlphaFoldDB" id="A0A9D4JIQ1"/>
<reference evidence="1" key="1">
    <citation type="journal article" date="2019" name="bioRxiv">
        <title>The Genome of the Zebra Mussel, Dreissena polymorpha: A Resource for Invasive Species Research.</title>
        <authorList>
            <person name="McCartney M.A."/>
            <person name="Auch B."/>
            <person name="Kono T."/>
            <person name="Mallez S."/>
            <person name="Zhang Y."/>
            <person name="Obille A."/>
            <person name="Becker A."/>
            <person name="Abrahante J.E."/>
            <person name="Garbe J."/>
            <person name="Badalamenti J.P."/>
            <person name="Herman A."/>
            <person name="Mangelson H."/>
            <person name="Liachko I."/>
            <person name="Sullivan S."/>
            <person name="Sone E.D."/>
            <person name="Koren S."/>
            <person name="Silverstein K.A.T."/>
            <person name="Beckman K.B."/>
            <person name="Gohl D.M."/>
        </authorList>
    </citation>
    <scope>NUCLEOTIDE SEQUENCE</scope>
    <source>
        <strain evidence="1">Duluth1</strain>
        <tissue evidence="1">Whole animal</tissue>
    </source>
</reference>
<dbReference type="EMBL" id="JAIWYP010000006">
    <property type="protein sequence ID" value="KAH3814011.1"/>
    <property type="molecule type" value="Genomic_DNA"/>
</dbReference>
<sequence length="103" mass="11434">MFILWKKSKGNQASGSKNDDLFNAQINVSPVSSSSEYEAYRVDSQNRSQYETLAQTSFQEYSVLTPGGTQQHNVMNRASAVADNNCAKEENSYVNLVLSNTET</sequence>
<reference evidence="1" key="2">
    <citation type="submission" date="2020-11" db="EMBL/GenBank/DDBJ databases">
        <authorList>
            <person name="McCartney M.A."/>
            <person name="Auch B."/>
            <person name="Kono T."/>
            <person name="Mallez S."/>
            <person name="Becker A."/>
            <person name="Gohl D.M."/>
            <person name="Silverstein K.A.T."/>
            <person name="Koren S."/>
            <person name="Bechman K.B."/>
            <person name="Herman A."/>
            <person name="Abrahante J.E."/>
            <person name="Garbe J."/>
        </authorList>
    </citation>
    <scope>NUCLEOTIDE SEQUENCE</scope>
    <source>
        <strain evidence="1">Duluth1</strain>
        <tissue evidence="1">Whole animal</tissue>
    </source>
</reference>
<evidence type="ECO:0000313" key="2">
    <source>
        <dbReference type="Proteomes" id="UP000828390"/>
    </source>
</evidence>
<comment type="caution">
    <text evidence="1">The sequence shown here is derived from an EMBL/GenBank/DDBJ whole genome shotgun (WGS) entry which is preliminary data.</text>
</comment>
<evidence type="ECO:0000313" key="1">
    <source>
        <dbReference type="EMBL" id="KAH3814011.1"/>
    </source>
</evidence>
<keyword evidence="2" id="KW-1185">Reference proteome</keyword>